<gene>
    <name evidence="2" type="ORF">CCACVL1_06630</name>
</gene>
<dbReference type="Gramene" id="OMO93097">
    <property type="protein sequence ID" value="OMO93097"/>
    <property type="gene ID" value="CCACVL1_06630"/>
</dbReference>
<dbReference type="AlphaFoldDB" id="A0A1R3JE61"/>
<evidence type="ECO:0000313" key="3">
    <source>
        <dbReference type="Proteomes" id="UP000188268"/>
    </source>
</evidence>
<reference evidence="2 3" key="1">
    <citation type="submission" date="2013-09" db="EMBL/GenBank/DDBJ databases">
        <title>Corchorus capsularis genome sequencing.</title>
        <authorList>
            <person name="Alam M."/>
            <person name="Haque M.S."/>
            <person name="Islam M.S."/>
            <person name="Emdad E.M."/>
            <person name="Islam M.M."/>
            <person name="Ahmed B."/>
            <person name="Halim A."/>
            <person name="Hossen Q.M.M."/>
            <person name="Hossain M.Z."/>
            <person name="Ahmed R."/>
            <person name="Khan M.M."/>
            <person name="Islam R."/>
            <person name="Rashid M.M."/>
            <person name="Khan S.A."/>
            <person name="Rahman M.S."/>
            <person name="Alam M."/>
        </authorList>
    </citation>
    <scope>NUCLEOTIDE SEQUENCE [LARGE SCALE GENOMIC DNA]</scope>
    <source>
        <strain evidence="3">cv. CVL-1</strain>
        <tissue evidence="2">Whole seedling</tissue>
    </source>
</reference>
<keyword evidence="3" id="KW-1185">Reference proteome</keyword>
<evidence type="ECO:0000313" key="2">
    <source>
        <dbReference type="EMBL" id="OMO93097.1"/>
    </source>
</evidence>
<dbReference type="Proteomes" id="UP000188268">
    <property type="component" value="Unassembled WGS sequence"/>
</dbReference>
<organism evidence="2 3">
    <name type="scientific">Corchorus capsularis</name>
    <name type="common">Jute</name>
    <dbReference type="NCBI Taxonomy" id="210143"/>
    <lineage>
        <taxon>Eukaryota</taxon>
        <taxon>Viridiplantae</taxon>
        <taxon>Streptophyta</taxon>
        <taxon>Embryophyta</taxon>
        <taxon>Tracheophyta</taxon>
        <taxon>Spermatophyta</taxon>
        <taxon>Magnoliopsida</taxon>
        <taxon>eudicotyledons</taxon>
        <taxon>Gunneridae</taxon>
        <taxon>Pentapetalae</taxon>
        <taxon>rosids</taxon>
        <taxon>malvids</taxon>
        <taxon>Malvales</taxon>
        <taxon>Malvaceae</taxon>
        <taxon>Grewioideae</taxon>
        <taxon>Apeibeae</taxon>
        <taxon>Corchorus</taxon>
    </lineage>
</organism>
<dbReference type="OrthoDB" id="10563656at2759"/>
<name>A0A1R3JE61_COCAP</name>
<protein>
    <submittedName>
        <fullName evidence="2">Uncharacterized protein</fullName>
    </submittedName>
</protein>
<feature type="region of interest" description="Disordered" evidence="1">
    <location>
        <begin position="1"/>
        <end position="30"/>
    </location>
</feature>
<proteinExistence type="predicted"/>
<evidence type="ECO:0000256" key="1">
    <source>
        <dbReference type="SAM" id="MobiDB-lite"/>
    </source>
</evidence>
<comment type="caution">
    <text evidence="2">The sequence shown here is derived from an EMBL/GenBank/DDBJ whole genome shotgun (WGS) entry which is preliminary data.</text>
</comment>
<dbReference type="EMBL" id="AWWV01008107">
    <property type="protein sequence ID" value="OMO93097.1"/>
    <property type="molecule type" value="Genomic_DNA"/>
</dbReference>
<accession>A0A1R3JE61</accession>
<sequence length="193" mass="21450">MVVSMDGPRQIPKRGRALPSNSRKRDCLAPQRETAYAPQEGLPCSPRGTVCSPRGTAYAPQEGLFAPQEGLPMLPKRDYLTPHRGTPSDVMLVPSSFHEVCLSERVCSSIILSRAPSSAEHHHAKILHLANFHDARHHFEIVGAIRSNDHQSTFTKHLSSVLCLEHHWIIISSRHSHLTILYSSDAPSERMAT</sequence>